<dbReference type="Proteomes" id="UP000240505">
    <property type="component" value="Chromosome"/>
</dbReference>
<evidence type="ECO:0000313" key="2">
    <source>
        <dbReference type="Proteomes" id="UP000240505"/>
    </source>
</evidence>
<dbReference type="EMBL" id="CP028324">
    <property type="protein sequence ID" value="AVR97185.1"/>
    <property type="molecule type" value="Genomic_DNA"/>
</dbReference>
<accession>A0A2R4CC62</accession>
<dbReference type="KEGG" id="masz:C9I28_17215"/>
<dbReference type="OrthoDB" id="8724542at2"/>
<sequence>MAALLTDAGIAVGDAESVRTPLIFPAICGAPTGQANRFTIRDEDLDRALALPAGFEPWLFDAERIDMYQPDGSIQCHPEAEPLSPQQAAARLREAGVTVMAERRDHLGQIPAVCGFPTGSINVVTIGAGDYTAARAAGWSLLSVHVASQGNPVIARAFGTLLDFQGVRLGKIAMPGPDGPGDPEGPRPWPMPPRLPDFEPVPSRPPLEWPGSRLPGWPPASGHAHRLLSELPGHVCRVIRPGDQVTLDLRWDRFNIQFDEHGVIESVGFY</sequence>
<dbReference type="AlphaFoldDB" id="A0A2R4CC62"/>
<evidence type="ECO:0000313" key="1">
    <source>
        <dbReference type="EMBL" id="AVR97185.1"/>
    </source>
</evidence>
<organism evidence="1 2">
    <name type="scientific">Pseudoduganella armeniaca</name>
    <dbReference type="NCBI Taxonomy" id="2072590"/>
    <lineage>
        <taxon>Bacteria</taxon>
        <taxon>Pseudomonadati</taxon>
        <taxon>Pseudomonadota</taxon>
        <taxon>Betaproteobacteria</taxon>
        <taxon>Burkholderiales</taxon>
        <taxon>Oxalobacteraceae</taxon>
        <taxon>Telluria group</taxon>
        <taxon>Pseudoduganella</taxon>
    </lineage>
</organism>
<gene>
    <name evidence="1" type="ORF">C9I28_17215</name>
</gene>
<protein>
    <submittedName>
        <fullName evidence="1">Uncharacterized protein</fullName>
    </submittedName>
</protein>
<reference evidence="1 2" key="1">
    <citation type="submission" date="2018-03" db="EMBL/GenBank/DDBJ databases">
        <title>Massilia armeniaca sp. nov., isolated from desert soil.</title>
        <authorList>
            <person name="Huang H."/>
            <person name="Ren M."/>
        </authorList>
    </citation>
    <scope>NUCLEOTIDE SEQUENCE [LARGE SCALE GENOMIC DNA]</scope>
    <source>
        <strain evidence="1 2">ZMN-3</strain>
    </source>
</reference>
<dbReference type="Gene3D" id="3.30.10.10">
    <property type="entry name" value="Trypsin Inhibitor V, subunit A"/>
    <property type="match status" value="1"/>
</dbReference>
<keyword evidence="2" id="KW-1185">Reference proteome</keyword>
<proteinExistence type="predicted"/>
<name>A0A2R4CC62_9BURK</name>